<gene>
    <name evidence="3" type="ORF">PNEG_00252</name>
</gene>
<dbReference type="InterPro" id="IPR037516">
    <property type="entry name" value="Tripartite_DENN"/>
</dbReference>
<comment type="similarity">
    <text evidence="1">Belongs to the DENND6 family.</text>
</comment>
<dbReference type="GO" id="GO:0005085">
    <property type="term" value="F:guanyl-nucleotide exchange factor activity"/>
    <property type="evidence" value="ECO:0007669"/>
    <property type="project" value="InterPro"/>
</dbReference>
<dbReference type="PANTHER" id="PTHR13677:SF0">
    <property type="entry name" value="LD41638P"/>
    <property type="match status" value="1"/>
</dbReference>
<proteinExistence type="inferred from homology"/>
<dbReference type="GeneID" id="19893950"/>
<dbReference type="AlphaFoldDB" id="M7NSU7"/>
<dbReference type="PANTHER" id="PTHR13677">
    <property type="entry name" value="LD41638P"/>
    <property type="match status" value="1"/>
</dbReference>
<dbReference type="EMBL" id="AFWA02000005">
    <property type="protein sequence ID" value="EMR11828.1"/>
    <property type="molecule type" value="Genomic_DNA"/>
</dbReference>
<keyword evidence="4" id="KW-1185">Reference proteome</keyword>
<dbReference type="HOGENOM" id="CLU_017013_0_0_1"/>
<dbReference type="InterPro" id="IPR024224">
    <property type="entry name" value="DENND6"/>
</dbReference>
<evidence type="ECO:0000313" key="3">
    <source>
        <dbReference type="EMBL" id="EMR11828.1"/>
    </source>
</evidence>
<reference evidence="4" key="1">
    <citation type="journal article" date="2016" name="Nat. Commun.">
        <title>Genome analysis of three Pneumocystis species reveals adaptation mechanisms to life exclusively in mammalian hosts.</title>
        <authorList>
            <person name="Ma L."/>
            <person name="Chen Z."/>
            <person name="Huang D.W."/>
            <person name="Kutty G."/>
            <person name="Ishihara M."/>
            <person name="Wang H."/>
            <person name="Abouelleil A."/>
            <person name="Bishop L."/>
            <person name="Davey E."/>
            <person name="Deng R."/>
            <person name="Deng X."/>
            <person name="Fan L."/>
            <person name="Fantoni G."/>
            <person name="Fitzgerald M."/>
            <person name="Gogineni E."/>
            <person name="Goldberg J.M."/>
            <person name="Handley G."/>
            <person name="Hu X."/>
            <person name="Huber C."/>
            <person name="Jiao X."/>
            <person name="Jones K."/>
            <person name="Levin J.Z."/>
            <person name="Liu Y."/>
            <person name="Macdonald P."/>
            <person name="Melnikov A."/>
            <person name="Raley C."/>
            <person name="Sassi M."/>
            <person name="Sherman B.T."/>
            <person name="Song X."/>
            <person name="Sykes S."/>
            <person name="Tran B."/>
            <person name="Walsh L."/>
            <person name="Xia Y."/>
            <person name="Yang J."/>
            <person name="Young S."/>
            <person name="Zeng Q."/>
            <person name="Zheng X."/>
            <person name="Stephens R."/>
            <person name="Nusbaum C."/>
            <person name="Birren B.W."/>
            <person name="Azadi P."/>
            <person name="Lempicki R.A."/>
            <person name="Cuomo C.A."/>
            <person name="Kovacs J.A."/>
        </authorList>
    </citation>
    <scope>NUCLEOTIDE SEQUENCE [LARGE SCALE GENOMIC DNA]</scope>
    <source>
        <strain evidence="4">B123</strain>
    </source>
</reference>
<organism evidence="3 4">
    <name type="scientific">Pneumocystis murina (strain B123)</name>
    <name type="common">Mouse pneumocystis pneumonia agent</name>
    <name type="synonym">Pneumocystis carinii f. sp. muris</name>
    <dbReference type="NCBI Taxonomy" id="1069680"/>
    <lineage>
        <taxon>Eukaryota</taxon>
        <taxon>Fungi</taxon>
        <taxon>Dikarya</taxon>
        <taxon>Ascomycota</taxon>
        <taxon>Taphrinomycotina</taxon>
        <taxon>Pneumocystomycetes</taxon>
        <taxon>Pneumocystaceae</taxon>
        <taxon>Pneumocystis</taxon>
    </lineage>
</organism>
<dbReference type="RefSeq" id="XP_007872123.1">
    <property type="nucleotide sequence ID" value="XM_007873932.1"/>
</dbReference>
<accession>M7NSU7</accession>
<name>M7NSU7_PNEMU</name>
<feature type="domain" description="UDENN" evidence="2">
    <location>
        <begin position="42"/>
        <end position="486"/>
    </location>
</feature>
<dbReference type="STRING" id="1069680.M7NSU7"/>
<sequence>METKADELSIKTPYIELEERNLKSWPIEIDEKGQERFLEWCLCFLVINFDIKLGQDLEIIYPYFNFSEEERKNICFSSFPDSNLEEEIDIVYSFRIRLNTLKKTIYNFNANENFINGYVFFSQKRDTSAERGYFQKSIILLSVNSFPGIFTKIVSILGQNYFLNYDISVLETAIHTISKWPSLKSNFILKLPFMGDIYYTDIFPSSIETSNIENIYSLRKFPTEKHISAFTFGAPLFSYFHSTIVSLYTIWEVILLGKPLLLLTDNPNISTEMVLTLMDLIKPIKYSGDYRPYFTIQGNDFAVFLDHAHASCKGFILGVTNPVIIKFFENICNIILMRKNNLIANTNRIKQYSIVITPTLKFIHKRTVAKDKKFLQKISNIRINLLSKRDYVVLNNFVLYYFSKLTENFLKPIDKYLFTLMPTEINLFKDIPKLKPFRKEDFLNSLASYGPFIPFKKTTNYSKSYTCRLFYGEFLKSPNFFSYLLEKQKILSSELTQRYFKYLCTVNIRKSTGENIFEINKLLKRIDKILNYNEVVIPENEIIKHSKTTKLETDDLNVDIDYPVKLSQEQIKLLNTQRKLLNDIIADII</sequence>
<dbReference type="GO" id="GO:0055037">
    <property type="term" value="C:recycling endosome"/>
    <property type="evidence" value="ECO:0007669"/>
    <property type="project" value="TreeGrafter"/>
</dbReference>
<dbReference type="OrthoDB" id="10265409at2759"/>
<evidence type="ECO:0000256" key="1">
    <source>
        <dbReference type="ARBA" id="ARBA00007159"/>
    </source>
</evidence>
<dbReference type="PROSITE" id="PS50211">
    <property type="entry name" value="DENN"/>
    <property type="match status" value="1"/>
</dbReference>
<dbReference type="eggNOG" id="KOG2432">
    <property type="taxonomic scope" value="Eukaryota"/>
</dbReference>
<dbReference type="VEuPathDB" id="FungiDB:PNEG_00252"/>
<protein>
    <recommendedName>
        <fullName evidence="2">UDENN domain-containing protein</fullName>
    </recommendedName>
</protein>
<evidence type="ECO:0000313" key="4">
    <source>
        <dbReference type="Proteomes" id="UP000011958"/>
    </source>
</evidence>
<evidence type="ECO:0000259" key="2">
    <source>
        <dbReference type="PROSITE" id="PS50211"/>
    </source>
</evidence>
<dbReference type="OMA" id="EANLEHW"/>
<dbReference type="Proteomes" id="UP000011958">
    <property type="component" value="Unassembled WGS sequence"/>
</dbReference>
<comment type="caution">
    <text evidence="3">The sequence shown here is derived from an EMBL/GenBank/DDBJ whole genome shotgun (WGS) entry which is preliminary data.</text>
</comment>